<sequence length="75" mass="8190">MQTKVKKGLIVIDSERCKGCKYCILTCPKGCIEILSEFNSSGYFPAKFSNPESCIGCAMCAVVCPEIAIEVFVED</sequence>
<protein>
    <submittedName>
        <fullName evidence="5">Tungsten formylmethanofuran dehydrogenase</fullName>
    </submittedName>
</protein>
<dbReference type="EMBL" id="PNIO01000051">
    <property type="protein sequence ID" value="PMP69856.1"/>
    <property type="molecule type" value="Genomic_DNA"/>
</dbReference>
<dbReference type="Gene3D" id="3.30.70.20">
    <property type="match status" value="1"/>
</dbReference>
<keyword evidence="1" id="KW-0479">Metal-binding</keyword>
<dbReference type="GO" id="GO:0046872">
    <property type="term" value="F:metal ion binding"/>
    <property type="evidence" value="ECO:0007669"/>
    <property type="project" value="UniProtKB-KW"/>
</dbReference>
<comment type="caution">
    <text evidence="5">The sequence shown here is derived from an EMBL/GenBank/DDBJ whole genome shotgun (WGS) entry which is preliminary data.</text>
</comment>
<dbReference type="PANTHER" id="PTHR43122">
    <property type="entry name" value="FERREDOXIN SUBUNIT OF PYRUVATE:FLAVODOXIN OXIDOREDUCTASE-RELATED"/>
    <property type="match status" value="1"/>
</dbReference>
<accession>A0A2J6WHK3</accession>
<dbReference type="AlphaFoldDB" id="A0A2J6WHK3"/>
<keyword evidence="2" id="KW-0408">Iron</keyword>
<evidence type="ECO:0000256" key="3">
    <source>
        <dbReference type="ARBA" id="ARBA00023014"/>
    </source>
</evidence>
<name>A0A2J6WHK3_9BACT</name>
<evidence type="ECO:0000313" key="5">
    <source>
        <dbReference type="EMBL" id="PMP69856.1"/>
    </source>
</evidence>
<gene>
    <name evidence="5" type="ORF">C0186_05805</name>
</gene>
<evidence type="ECO:0000259" key="4">
    <source>
        <dbReference type="PROSITE" id="PS51379"/>
    </source>
</evidence>
<reference evidence="5 6" key="1">
    <citation type="submission" date="2018-01" db="EMBL/GenBank/DDBJ databases">
        <title>Metagenomic assembled genomes from two thermal pools in the Uzon Caldera, Kamchatka, Russia.</title>
        <authorList>
            <person name="Wilkins L."/>
            <person name="Ettinger C."/>
        </authorList>
    </citation>
    <scope>NUCLEOTIDE SEQUENCE [LARGE SCALE GENOMIC DNA]</scope>
    <source>
        <strain evidence="5">ZAV-04</strain>
    </source>
</reference>
<dbReference type="Proteomes" id="UP000242288">
    <property type="component" value="Unassembled WGS sequence"/>
</dbReference>
<dbReference type="SUPFAM" id="SSF54862">
    <property type="entry name" value="4Fe-4S ferredoxins"/>
    <property type="match status" value="1"/>
</dbReference>
<feature type="domain" description="4Fe-4S ferredoxin-type" evidence="4">
    <location>
        <begin position="8"/>
        <end position="37"/>
    </location>
</feature>
<dbReference type="GO" id="GO:0051536">
    <property type="term" value="F:iron-sulfur cluster binding"/>
    <property type="evidence" value="ECO:0007669"/>
    <property type="project" value="UniProtKB-KW"/>
</dbReference>
<dbReference type="PROSITE" id="PS00198">
    <property type="entry name" value="4FE4S_FER_1"/>
    <property type="match status" value="2"/>
</dbReference>
<dbReference type="PROSITE" id="PS51379">
    <property type="entry name" value="4FE4S_FER_2"/>
    <property type="match status" value="2"/>
</dbReference>
<organism evidence="5 6">
    <name type="scientific">Thermodesulfovibrio aggregans</name>
    <dbReference type="NCBI Taxonomy" id="86166"/>
    <lineage>
        <taxon>Bacteria</taxon>
        <taxon>Pseudomonadati</taxon>
        <taxon>Nitrospirota</taxon>
        <taxon>Thermodesulfovibrionia</taxon>
        <taxon>Thermodesulfovibrionales</taxon>
        <taxon>Thermodesulfovibrionaceae</taxon>
        <taxon>Thermodesulfovibrio</taxon>
    </lineage>
</organism>
<evidence type="ECO:0000256" key="2">
    <source>
        <dbReference type="ARBA" id="ARBA00023004"/>
    </source>
</evidence>
<dbReference type="InterPro" id="IPR017896">
    <property type="entry name" value="4Fe4S_Fe-S-bd"/>
</dbReference>
<keyword evidence="3" id="KW-0411">Iron-sulfur</keyword>
<feature type="domain" description="4Fe-4S ferredoxin-type" evidence="4">
    <location>
        <begin position="44"/>
        <end position="74"/>
    </location>
</feature>
<evidence type="ECO:0000313" key="6">
    <source>
        <dbReference type="Proteomes" id="UP000242288"/>
    </source>
</evidence>
<proteinExistence type="predicted"/>
<dbReference type="InterPro" id="IPR017900">
    <property type="entry name" value="4Fe4S_Fe_S_CS"/>
</dbReference>
<evidence type="ECO:0000256" key="1">
    <source>
        <dbReference type="ARBA" id="ARBA00022723"/>
    </source>
</evidence>
<dbReference type="PANTHER" id="PTHR43122:SF2">
    <property type="entry name" value="FERREDOXIN SUBUNIT OF PYRUVATE:FLAVODOXIN OXIDOREDUCTASE"/>
    <property type="match status" value="1"/>
</dbReference>
<dbReference type="Pfam" id="PF12838">
    <property type="entry name" value="Fer4_7"/>
    <property type="match status" value="1"/>
</dbReference>